<proteinExistence type="predicted"/>
<evidence type="ECO:0008006" key="5">
    <source>
        <dbReference type="Google" id="ProtNLM"/>
    </source>
</evidence>
<feature type="region of interest" description="Disordered" evidence="1">
    <location>
        <begin position="83"/>
        <end position="113"/>
    </location>
</feature>
<sequence length="317" mass="32754">MPGCTGNLRLLLLGLLLPSVLVSGQDTSTTSSTQPLTNSGSTPMQPSNSTTIGPTTNSTTVAGKPSASSTVGLTALMQSSTAMATGGTSSSSSMTSNSGSMTSSMSTSLSSNSTDMMNGTTMLIRHMDMCYTVSCSASCANRCVNTTQTNCFINCCNSTGCLNSSFASMMMMTTTVIATTTTTTPTPVTTTTATSPQTTANKGNKCNTGVCTGTDCYTKFQQVQICSTSQPHCQLKKETKDSSFQWTAGCTNCSGQTPCKTSTVPPCLLECCNATPSASCLMLNGTLNVPNFATRGPHLHKELIASLICLLAITLLL</sequence>
<dbReference type="AlphaFoldDB" id="A0A484D8F4"/>
<comment type="caution">
    <text evidence="3">The sequence shown here is derived from an EMBL/GenBank/DDBJ whole genome shotgun (WGS) entry which is preliminary data.</text>
</comment>
<protein>
    <recommendedName>
        <fullName evidence="5">TNFR-Cys domain-containing protein</fullName>
    </recommendedName>
</protein>
<evidence type="ECO:0000256" key="1">
    <source>
        <dbReference type="SAM" id="MobiDB-lite"/>
    </source>
</evidence>
<dbReference type="Proteomes" id="UP000295070">
    <property type="component" value="Chromosome 6"/>
</dbReference>
<gene>
    <name evidence="3" type="ORF">EPR50_G00061760</name>
</gene>
<keyword evidence="2" id="KW-0732">Signal</keyword>
<feature type="signal peptide" evidence="2">
    <location>
        <begin position="1"/>
        <end position="24"/>
    </location>
</feature>
<feature type="compositionally biased region" description="Low complexity" evidence="1">
    <location>
        <begin position="46"/>
        <end position="60"/>
    </location>
</feature>
<feature type="chain" id="PRO_5019806971" description="TNFR-Cys domain-containing protein" evidence="2">
    <location>
        <begin position="25"/>
        <end position="317"/>
    </location>
</feature>
<organism evidence="3 4">
    <name type="scientific">Perca flavescens</name>
    <name type="common">American yellow perch</name>
    <name type="synonym">Morone flavescens</name>
    <dbReference type="NCBI Taxonomy" id="8167"/>
    <lineage>
        <taxon>Eukaryota</taxon>
        <taxon>Metazoa</taxon>
        <taxon>Chordata</taxon>
        <taxon>Craniata</taxon>
        <taxon>Vertebrata</taxon>
        <taxon>Euteleostomi</taxon>
        <taxon>Actinopterygii</taxon>
        <taxon>Neopterygii</taxon>
        <taxon>Teleostei</taxon>
        <taxon>Neoteleostei</taxon>
        <taxon>Acanthomorphata</taxon>
        <taxon>Eupercaria</taxon>
        <taxon>Perciformes</taxon>
        <taxon>Percoidei</taxon>
        <taxon>Percidae</taxon>
        <taxon>Percinae</taxon>
        <taxon>Perca</taxon>
    </lineage>
</organism>
<keyword evidence="4" id="KW-1185">Reference proteome</keyword>
<dbReference type="STRING" id="8167.A0A484D8F4"/>
<evidence type="ECO:0000313" key="4">
    <source>
        <dbReference type="Proteomes" id="UP000295070"/>
    </source>
</evidence>
<evidence type="ECO:0000256" key="2">
    <source>
        <dbReference type="SAM" id="SignalP"/>
    </source>
</evidence>
<evidence type="ECO:0000313" key="3">
    <source>
        <dbReference type="EMBL" id="TDH11522.1"/>
    </source>
</evidence>
<name>A0A484D8F4_PERFV</name>
<accession>A0A484D8F4</accession>
<feature type="region of interest" description="Disordered" evidence="1">
    <location>
        <begin position="25"/>
        <end position="66"/>
    </location>
</feature>
<feature type="compositionally biased region" description="Polar residues" evidence="1">
    <location>
        <begin position="34"/>
        <end position="45"/>
    </location>
</feature>
<dbReference type="EMBL" id="SCKG01000006">
    <property type="protein sequence ID" value="TDH11522.1"/>
    <property type="molecule type" value="Genomic_DNA"/>
</dbReference>
<reference evidence="3 4" key="1">
    <citation type="submission" date="2019-01" db="EMBL/GenBank/DDBJ databases">
        <title>A chromosome-scale genome assembly of the yellow perch, Perca flavescens.</title>
        <authorList>
            <person name="Feron R."/>
            <person name="Morvezen R."/>
            <person name="Bestin A."/>
            <person name="Haffray P."/>
            <person name="Klopp C."/>
            <person name="Zahm M."/>
            <person name="Cabau C."/>
            <person name="Roques C."/>
            <person name="Donnadieu C."/>
            <person name="Bouchez O."/>
            <person name="Christie M."/>
            <person name="Larson W."/>
            <person name="Guiguen Y."/>
        </authorList>
    </citation>
    <scope>NUCLEOTIDE SEQUENCE [LARGE SCALE GENOMIC DNA]</scope>
    <source>
        <strain evidence="3">YP-PL-M2</strain>
        <tissue evidence="3">Blood</tissue>
    </source>
</reference>